<proteinExistence type="predicted"/>
<gene>
    <name evidence="1" type="ORF">Q3O59_03265</name>
</gene>
<dbReference type="RefSeq" id="WP_305944213.1">
    <property type="nucleotide sequence ID" value="NZ_JAUZVY010000001.1"/>
</dbReference>
<dbReference type="InterPro" id="IPR012668">
    <property type="entry name" value="CHP02466"/>
</dbReference>
<dbReference type="Pfam" id="PF13759">
    <property type="entry name" value="2OG-FeII_Oxy_5"/>
    <property type="match status" value="1"/>
</dbReference>
<protein>
    <submittedName>
        <fullName evidence="1">2OG-Fe(II) oxygenase</fullName>
    </submittedName>
</protein>
<organism evidence="1 2">
    <name type="scientific">Alkalimonas delamerensis</name>
    <dbReference type="NCBI Taxonomy" id="265981"/>
    <lineage>
        <taxon>Bacteria</taxon>
        <taxon>Pseudomonadati</taxon>
        <taxon>Pseudomonadota</taxon>
        <taxon>Gammaproteobacteria</taxon>
        <taxon>Alkalimonas</taxon>
    </lineage>
</organism>
<comment type="caution">
    <text evidence="1">The sequence shown here is derived from an EMBL/GenBank/DDBJ whole genome shotgun (WGS) entry which is preliminary data.</text>
</comment>
<dbReference type="Proteomes" id="UP001236258">
    <property type="component" value="Unassembled WGS sequence"/>
</dbReference>
<keyword evidence="2" id="KW-1185">Reference proteome</keyword>
<evidence type="ECO:0000313" key="2">
    <source>
        <dbReference type="Proteomes" id="UP001236258"/>
    </source>
</evidence>
<name>A0ABT9GM60_9GAMM</name>
<accession>A0ABT9GM60</accession>
<reference evidence="1 2" key="1">
    <citation type="submission" date="2023-08" db="EMBL/GenBank/DDBJ databases">
        <authorList>
            <person name="Joshi A."/>
            <person name="Thite S."/>
        </authorList>
    </citation>
    <scope>NUCLEOTIDE SEQUENCE [LARGE SCALE GENOMIC DNA]</scope>
    <source>
        <strain evidence="1 2">1E1</strain>
    </source>
</reference>
<sequence>MGQLTAGFAVPLYWDQHPDPAAMNTALTELFHQKMAQPEFTNPNPYTVRNDALYESRFDLFSWPEPVIRQLSDFCCSRVMQCVAEINGYDQATLKRIQLGADSWFHVTKDGGYFAIHNHPMASWSGVYCVSDGEPDPGIKNNAQLTFINPFIQSTMFVDAGNAQMKQPFSHVSQGFQLKAGQLVLFPSWLLHEVKAYFGQGERITVAFNCWFHMRP</sequence>
<dbReference type="EMBL" id="JAUZVY010000001">
    <property type="protein sequence ID" value="MDP4528051.1"/>
    <property type="molecule type" value="Genomic_DNA"/>
</dbReference>
<evidence type="ECO:0000313" key="1">
    <source>
        <dbReference type="EMBL" id="MDP4528051.1"/>
    </source>
</evidence>
<dbReference type="Gene3D" id="2.60.120.620">
    <property type="entry name" value="q2cbj1_9rhob like domain"/>
    <property type="match status" value="1"/>
</dbReference>